<reference evidence="2 3" key="1">
    <citation type="submission" date="2017-04" db="EMBL/GenBank/DDBJ databases">
        <title>Draft genome sequence of Marssonina coronaria NL1: causal agent of apple blotch.</title>
        <authorList>
            <person name="Cheng Q."/>
        </authorList>
    </citation>
    <scope>NUCLEOTIDE SEQUENCE [LARGE SCALE GENOMIC DNA]</scope>
    <source>
        <strain evidence="2 3">NL1</strain>
    </source>
</reference>
<proteinExistence type="predicted"/>
<gene>
    <name evidence="2" type="ORF">B2J93_9525</name>
</gene>
<accession>A0A218ZG00</accession>
<organism evidence="2 3">
    <name type="scientific">Diplocarpon coronariae</name>
    <dbReference type="NCBI Taxonomy" id="2795749"/>
    <lineage>
        <taxon>Eukaryota</taxon>
        <taxon>Fungi</taxon>
        <taxon>Dikarya</taxon>
        <taxon>Ascomycota</taxon>
        <taxon>Pezizomycotina</taxon>
        <taxon>Leotiomycetes</taxon>
        <taxon>Helotiales</taxon>
        <taxon>Drepanopezizaceae</taxon>
        <taxon>Diplocarpon</taxon>
    </lineage>
</organism>
<evidence type="ECO:0000313" key="2">
    <source>
        <dbReference type="EMBL" id="OWP06927.1"/>
    </source>
</evidence>
<protein>
    <submittedName>
        <fullName evidence="2">Uncharacterized protein</fullName>
    </submittedName>
</protein>
<feature type="region of interest" description="Disordered" evidence="1">
    <location>
        <begin position="46"/>
        <end position="97"/>
    </location>
</feature>
<dbReference type="AlphaFoldDB" id="A0A218ZG00"/>
<dbReference type="Proteomes" id="UP000242519">
    <property type="component" value="Unassembled WGS sequence"/>
</dbReference>
<feature type="compositionally biased region" description="Polar residues" evidence="1">
    <location>
        <begin position="51"/>
        <end position="72"/>
    </location>
</feature>
<evidence type="ECO:0000256" key="1">
    <source>
        <dbReference type="SAM" id="MobiDB-lite"/>
    </source>
</evidence>
<dbReference type="InParanoid" id="A0A218ZG00"/>
<evidence type="ECO:0000313" key="3">
    <source>
        <dbReference type="Proteomes" id="UP000242519"/>
    </source>
</evidence>
<comment type="caution">
    <text evidence="2">The sequence shown here is derived from an EMBL/GenBank/DDBJ whole genome shotgun (WGS) entry which is preliminary data.</text>
</comment>
<name>A0A218ZG00_9HELO</name>
<dbReference type="EMBL" id="MZNU01000026">
    <property type="protein sequence ID" value="OWP06927.1"/>
    <property type="molecule type" value="Genomic_DNA"/>
</dbReference>
<sequence length="132" mass="13998">MSAAANWPWHVTDMPDANLRVARQAGWVPRSLIQRGGGYAPSICAGRCTSPPKTDVSTPAQRSAAPETTTKPGSMLRLDLPRGTYRPTYPSPAPTAPRVTTTLLRFHLIDRDLTAAGVGNVSGVFGSSVGVR</sequence>
<keyword evidence="3" id="KW-1185">Reference proteome</keyword>